<evidence type="ECO:0000259" key="11">
    <source>
        <dbReference type="Pfam" id="PF00266"/>
    </source>
</evidence>
<dbReference type="PANTHER" id="PTHR42778">
    <property type="entry name" value="2-AMINOETHYLPHOSPHONATE--PYRUVATE TRANSAMINASE"/>
    <property type="match status" value="1"/>
</dbReference>
<dbReference type="InterPro" id="IPR012703">
    <property type="entry name" value="NH2EtPonate_pyrv_transaminase"/>
</dbReference>
<evidence type="ECO:0000256" key="6">
    <source>
        <dbReference type="ARBA" id="ARBA00049460"/>
    </source>
</evidence>
<evidence type="ECO:0000313" key="13">
    <source>
        <dbReference type="Proteomes" id="UP000602647"/>
    </source>
</evidence>
<dbReference type="NCBIfam" id="NF010006">
    <property type="entry name" value="PRK13479.1"/>
    <property type="match status" value="1"/>
</dbReference>
<dbReference type="Gene3D" id="3.90.1150.10">
    <property type="entry name" value="Aspartate Aminotransferase, domain 1"/>
    <property type="match status" value="1"/>
</dbReference>
<dbReference type="InterPro" id="IPR000192">
    <property type="entry name" value="Aminotrans_V_dom"/>
</dbReference>
<dbReference type="PROSITE" id="PS00595">
    <property type="entry name" value="AA_TRANSFER_CLASS_5"/>
    <property type="match status" value="1"/>
</dbReference>
<reference evidence="12" key="1">
    <citation type="submission" date="2020-08" db="EMBL/GenBank/DDBJ databases">
        <title>Genome public.</title>
        <authorList>
            <person name="Liu C."/>
            <person name="Sun Q."/>
        </authorList>
    </citation>
    <scope>NUCLEOTIDE SEQUENCE</scope>
    <source>
        <strain evidence="12">BX12</strain>
    </source>
</reference>
<evidence type="ECO:0000256" key="2">
    <source>
        <dbReference type="ARBA" id="ARBA00022576"/>
    </source>
</evidence>
<keyword evidence="13" id="KW-1185">Reference proteome</keyword>
<accession>A0A923NH73</accession>
<dbReference type="InterPro" id="IPR024169">
    <property type="entry name" value="SP_NH2Trfase/AEP_transaminase"/>
</dbReference>
<dbReference type="EMBL" id="JACRYT010000002">
    <property type="protein sequence ID" value="MBC6678961.1"/>
    <property type="molecule type" value="Genomic_DNA"/>
</dbReference>
<dbReference type="GO" id="GO:0019700">
    <property type="term" value="P:organic phosphonate catabolic process"/>
    <property type="evidence" value="ECO:0007669"/>
    <property type="project" value="InterPro"/>
</dbReference>
<dbReference type="GO" id="GO:0047304">
    <property type="term" value="F:2-aminoethylphosphonate-pyruvate transaminase activity"/>
    <property type="evidence" value="ECO:0007669"/>
    <property type="project" value="UniProtKB-UniRule"/>
</dbReference>
<sequence>MEYPKVKRNVLLNPGPATTTDTVKYAQVVPDICPREKEFGAIMKQMGEDLVKIVHGDLDKYTAVLFTGSGTINIDACVNSLVPEGKKILVLNNGAYSGRAAEVARYYHMDHINLELPITEPIDVAKAEEAIKSDPDIAVVYCCHHETGTGVLNPIREIGAVAHKYGKTMVVDTTSTYAMIPIDMDKDNLDFIMASAQKGLMSMTGLSYVIGNTEMIEASKDYPTRSYYTNLFMQYDFIKNKGEMHFTPPVQTIYATRQAIKEYWEVGEQAKWERHQTVWKALYEGLDRLGFQTIIPRELQSRLVISVLYPKDPNFDFTKIHDYVYERGFTIYPGKVSDLPTFRLCSLGTIVPKDIEDFFECFEEGLKSMGVQIPVKY</sequence>
<dbReference type="RefSeq" id="WP_187302086.1">
    <property type="nucleotide sequence ID" value="NZ_JACRYT010000002.1"/>
</dbReference>
<evidence type="ECO:0000256" key="8">
    <source>
        <dbReference type="PIRSR" id="PIRSR000524-1"/>
    </source>
</evidence>
<dbReference type="Pfam" id="PF00266">
    <property type="entry name" value="Aminotran_5"/>
    <property type="match status" value="1"/>
</dbReference>
<comment type="function">
    <text evidence="7">Involved in phosphonate degradation.</text>
</comment>
<comment type="similarity">
    <text evidence="7">Belongs to the class-V pyridoxal-phosphate-dependent aminotransferase family. PhnW subfamily.</text>
</comment>
<dbReference type="PANTHER" id="PTHR42778:SF1">
    <property type="entry name" value="2-AMINOETHYLPHOSPHONATE--PYRUVATE TRANSAMINASE"/>
    <property type="match status" value="1"/>
</dbReference>
<evidence type="ECO:0000256" key="3">
    <source>
        <dbReference type="ARBA" id="ARBA00022679"/>
    </source>
</evidence>
<protein>
    <recommendedName>
        <fullName evidence="7">2-aminoethylphosphonate--pyruvate transaminase</fullName>
        <ecNumber evidence="7">2.6.1.37</ecNumber>
    </recommendedName>
    <alternativeName>
        <fullName evidence="7">2-aminoethylphosphonate aminotransferase</fullName>
    </alternativeName>
    <alternativeName>
        <fullName evidence="7">AEP transaminase</fullName>
        <shortName evidence="7">AEPT</shortName>
    </alternativeName>
</protein>
<evidence type="ECO:0000256" key="4">
    <source>
        <dbReference type="ARBA" id="ARBA00022898"/>
    </source>
</evidence>
<comment type="caution">
    <text evidence="12">The sequence shown here is derived from an EMBL/GenBank/DDBJ whole genome shotgun (WGS) entry which is preliminary data.</text>
</comment>
<gene>
    <name evidence="7" type="primary">phnW</name>
    <name evidence="12" type="ORF">H9L42_03870</name>
</gene>
<comment type="subunit">
    <text evidence="7">Homodimer.</text>
</comment>
<keyword evidence="3 7" id="KW-0808">Transferase</keyword>
<dbReference type="PIRSF" id="PIRSF000524">
    <property type="entry name" value="SPT"/>
    <property type="match status" value="1"/>
</dbReference>
<dbReference type="EC" id="2.6.1.37" evidence="7"/>
<evidence type="ECO:0000256" key="10">
    <source>
        <dbReference type="RuleBase" id="RU004504"/>
    </source>
</evidence>
<comment type="cofactor">
    <cofactor evidence="1 7 9 10">
        <name>pyridoxal 5'-phosphate</name>
        <dbReference type="ChEBI" id="CHEBI:597326"/>
    </cofactor>
</comment>
<keyword evidence="4 7" id="KW-0663">Pyridoxal phosphate</keyword>
<name>A0A923NH73_9FIRM</name>
<keyword evidence="2 7" id="KW-0032">Aminotransferase</keyword>
<dbReference type="InterPro" id="IPR015424">
    <property type="entry name" value="PyrdxlP-dep_Trfase"/>
</dbReference>
<dbReference type="AlphaFoldDB" id="A0A923NH73"/>
<feature type="binding site" evidence="8">
    <location>
        <position position="343"/>
    </location>
    <ligand>
        <name>substrate</name>
    </ligand>
</feature>
<keyword evidence="5 7" id="KW-0670">Pyruvate</keyword>
<evidence type="ECO:0000256" key="9">
    <source>
        <dbReference type="PIRSR" id="PIRSR000524-50"/>
    </source>
</evidence>
<evidence type="ECO:0000313" key="12">
    <source>
        <dbReference type="EMBL" id="MBC6678961.1"/>
    </source>
</evidence>
<evidence type="ECO:0000256" key="5">
    <source>
        <dbReference type="ARBA" id="ARBA00023317"/>
    </source>
</evidence>
<proteinExistence type="inferred from homology"/>
<dbReference type="InterPro" id="IPR020578">
    <property type="entry name" value="Aminotrans_V_PyrdxlP_BS"/>
</dbReference>
<dbReference type="HAMAP" id="MF_01376">
    <property type="entry name" value="PhnW_aminotrans_5"/>
    <property type="match status" value="1"/>
</dbReference>
<dbReference type="Gene3D" id="3.40.640.10">
    <property type="entry name" value="Type I PLP-dependent aspartate aminotransferase-like (Major domain)"/>
    <property type="match status" value="1"/>
</dbReference>
<dbReference type="InterPro" id="IPR015422">
    <property type="entry name" value="PyrdxlP-dep_Trfase_small"/>
</dbReference>
<organism evidence="12 13">
    <name type="scientific">Zhenpiania hominis</name>
    <dbReference type="NCBI Taxonomy" id="2763644"/>
    <lineage>
        <taxon>Bacteria</taxon>
        <taxon>Bacillati</taxon>
        <taxon>Bacillota</taxon>
        <taxon>Clostridia</taxon>
        <taxon>Peptostreptococcales</taxon>
        <taxon>Anaerovoracaceae</taxon>
        <taxon>Zhenpiania</taxon>
    </lineage>
</organism>
<feature type="domain" description="Aminotransferase class V" evidence="11">
    <location>
        <begin position="25"/>
        <end position="309"/>
    </location>
</feature>
<evidence type="ECO:0000256" key="1">
    <source>
        <dbReference type="ARBA" id="ARBA00001933"/>
    </source>
</evidence>
<comment type="catalytic activity">
    <reaction evidence="6 7">
        <text>(2-aminoethyl)phosphonate + pyruvate = phosphonoacetaldehyde + L-alanine</text>
        <dbReference type="Rhea" id="RHEA:17021"/>
        <dbReference type="ChEBI" id="CHEBI:15361"/>
        <dbReference type="ChEBI" id="CHEBI:57418"/>
        <dbReference type="ChEBI" id="CHEBI:57972"/>
        <dbReference type="ChEBI" id="CHEBI:58383"/>
        <dbReference type="EC" id="2.6.1.37"/>
    </reaction>
</comment>
<dbReference type="SUPFAM" id="SSF53383">
    <property type="entry name" value="PLP-dependent transferases"/>
    <property type="match status" value="1"/>
</dbReference>
<dbReference type="NCBIfam" id="TIGR03301">
    <property type="entry name" value="PhnW-AepZ"/>
    <property type="match status" value="1"/>
</dbReference>
<dbReference type="Proteomes" id="UP000602647">
    <property type="component" value="Unassembled WGS sequence"/>
</dbReference>
<evidence type="ECO:0000256" key="7">
    <source>
        <dbReference type="HAMAP-Rule" id="MF_01376"/>
    </source>
</evidence>
<feature type="modified residue" description="N6-(pyridoxal phosphate)lysine" evidence="7 9">
    <location>
        <position position="198"/>
    </location>
</feature>
<dbReference type="InterPro" id="IPR015421">
    <property type="entry name" value="PyrdxlP-dep_Trfase_major"/>
</dbReference>